<dbReference type="Gene3D" id="3.30.9.10">
    <property type="entry name" value="D-Amino Acid Oxidase, subunit A, domain 2"/>
    <property type="match status" value="1"/>
</dbReference>
<organism evidence="2 3">
    <name type="scientific">Perkinsus chesapeaki</name>
    <name type="common">Clam parasite</name>
    <name type="synonym">Perkinsus andrewsi</name>
    <dbReference type="NCBI Taxonomy" id="330153"/>
    <lineage>
        <taxon>Eukaryota</taxon>
        <taxon>Sar</taxon>
        <taxon>Alveolata</taxon>
        <taxon>Perkinsozoa</taxon>
        <taxon>Perkinsea</taxon>
        <taxon>Perkinsida</taxon>
        <taxon>Perkinsidae</taxon>
        <taxon>Perkinsus</taxon>
    </lineage>
</organism>
<protein>
    <recommendedName>
        <fullName evidence="1">FAD dependent oxidoreductase domain-containing protein</fullName>
    </recommendedName>
</protein>
<dbReference type="InterPro" id="IPR036188">
    <property type="entry name" value="FAD/NAD-bd_sf"/>
</dbReference>
<dbReference type="Proteomes" id="UP000591131">
    <property type="component" value="Unassembled WGS sequence"/>
</dbReference>
<dbReference type="OrthoDB" id="429143at2759"/>
<dbReference type="PANTHER" id="PTHR13847">
    <property type="entry name" value="SARCOSINE DEHYDROGENASE-RELATED"/>
    <property type="match status" value="1"/>
</dbReference>
<feature type="domain" description="FAD dependent oxidoreductase" evidence="1">
    <location>
        <begin position="35"/>
        <end position="361"/>
    </location>
</feature>
<dbReference type="EMBL" id="JAAPAO010000054">
    <property type="protein sequence ID" value="KAF4674973.1"/>
    <property type="molecule type" value="Genomic_DNA"/>
</dbReference>
<sequence length="394" mass="42414">MSTHRSLLDLPGGRSYWQKSTTKVDLPSAEDRLYDYIVIGAGLTGVAAAYHLGCAGGTVLVLEAGACPAWRASGRNGGHVWPSSHADSDEGGIDKLQFEMSGANAISDLTRRNKNGSIELASTNEESEAQRELFADDTASLQGVELICEDQGWLEAGLVPDEDAFGGIRQPNTFSVNPVDLTYAIAKRAADTGNVAFGFDTAVRHIATVSPSVTVEGGRKMGANKAVLVCTNAFTGELLPELRNHFTTKMSHLIAVPCSDDDTRLRECTLAAVNDTLYMSRPVPERIILGGEGASSLEEGASNLEKYLWDHSSERASDVSEVDMWSEYLCFTSDGLPLVGPLTERHGVVVCAGFNGNGLPLFYKCAEGAALYAQGKDSEVNPWLRKWARGDRYE</sequence>
<dbReference type="PANTHER" id="PTHR13847:SF260">
    <property type="entry name" value="FAD DEPENDENT OXIDOREDUCTASE DOMAIN-CONTAINING PROTEIN"/>
    <property type="match status" value="1"/>
</dbReference>
<name>A0A7J6MTS7_PERCH</name>
<keyword evidence="3" id="KW-1185">Reference proteome</keyword>
<proteinExistence type="predicted"/>
<dbReference type="SUPFAM" id="SSF51905">
    <property type="entry name" value="FAD/NAD(P)-binding domain"/>
    <property type="match status" value="1"/>
</dbReference>
<dbReference type="Pfam" id="PF01266">
    <property type="entry name" value="DAO"/>
    <property type="match status" value="1"/>
</dbReference>
<gene>
    <name evidence="2" type="ORF">FOL47_008422</name>
</gene>
<dbReference type="GO" id="GO:0005737">
    <property type="term" value="C:cytoplasm"/>
    <property type="evidence" value="ECO:0007669"/>
    <property type="project" value="TreeGrafter"/>
</dbReference>
<dbReference type="Gene3D" id="3.50.50.60">
    <property type="entry name" value="FAD/NAD(P)-binding domain"/>
    <property type="match status" value="1"/>
</dbReference>
<reference evidence="2 3" key="1">
    <citation type="submission" date="2020-04" db="EMBL/GenBank/DDBJ databases">
        <title>Perkinsus chesapeaki whole genome sequence.</title>
        <authorList>
            <person name="Bogema D.R."/>
        </authorList>
    </citation>
    <scope>NUCLEOTIDE SEQUENCE [LARGE SCALE GENOMIC DNA]</scope>
    <source>
        <strain evidence="2">ATCC PRA-425</strain>
    </source>
</reference>
<evidence type="ECO:0000259" key="1">
    <source>
        <dbReference type="Pfam" id="PF01266"/>
    </source>
</evidence>
<evidence type="ECO:0000313" key="3">
    <source>
        <dbReference type="Proteomes" id="UP000591131"/>
    </source>
</evidence>
<evidence type="ECO:0000313" key="2">
    <source>
        <dbReference type="EMBL" id="KAF4674973.1"/>
    </source>
</evidence>
<comment type="caution">
    <text evidence="2">The sequence shown here is derived from an EMBL/GenBank/DDBJ whole genome shotgun (WGS) entry which is preliminary data.</text>
</comment>
<dbReference type="AlphaFoldDB" id="A0A7J6MTS7"/>
<accession>A0A7J6MTS7</accession>
<dbReference type="InterPro" id="IPR006076">
    <property type="entry name" value="FAD-dep_OxRdtase"/>
</dbReference>